<dbReference type="AlphaFoldDB" id="A0A2A9CTR2"/>
<comment type="caution">
    <text evidence="2">The sequence shown here is derived from an EMBL/GenBank/DDBJ whole genome shotgun (WGS) entry which is preliminary data.</text>
</comment>
<feature type="domain" description="C2H2-type" evidence="1">
    <location>
        <begin position="34"/>
        <end position="55"/>
    </location>
</feature>
<gene>
    <name evidence="2" type="ORF">ATK74_2026</name>
</gene>
<accession>A0A2A9CTR2</accession>
<evidence type="ECO:0000313" key="2">
    <source>
        <dbReference type="EMBL" id="PFG17455.1"/>
    </source>
</evidence>
<dbReference type="PROSITE" id="PS00028">
    <property type="entry name" value="ZINC_FINGER_C2H2_1"/>
    <property type="match status" value="1"/>
</dbReference>
<dbReference type="InterPro" id="IPR013087">
    <property type="entry name" value="Znf_C2H2_type"/>
</dbReference>
<keyword evidence="3" id="KW-1185">Reference proteome</keyword>
<dbReference type="EMBL" id="PDJC01000001">
    <property type="protein sequence ID" value="PFG17455.1"/>
    <property type="molecule type" value="Genomic_DNA"/>
</dbReference>
<proteinExistence type="predicted"/>
<name>A0A2A9CTR2_9ACTN</name>
<protein>
    <recommendedName>
        <fullName evidence="1">C2H2-type domain-containing protein</fullName>
    </recommendedName>
</protein>
<dbReference type="Proteomes" id="UP000226079">
    <property type="component" value="Unassembled WGS sequence"/>
</dbReference>
<sequence length="70" mass="7705">MSELILIGAAILAAAAGAAWLGIHRAPETPTWVCRYCRVDFASEPEAILHCQLMHPDEFAEQQRWSAGLL</sequence>
<dbReference type="RefSeq" id="WP_098460882.1">
    <property type="nucleotide sequence ID" value="NZ_PDJC01000001.1"/>
</dbReference>
<organism evidence="2 3">
    <name type="scientific">Propionicimonas paludicola</name>
    <dbReference type="NCBI Taxonomy" id="185243"/>
    <lineage>
        <taxon>Bacteria</taxon>
        <taxon>Bacillati</taxon>
        <taxon>Actinomycetota</taxon>
        <taxon>Actinomycetes</taxon>
        <taxon>Propionibacteriales</taxon>
        <taxon>Nocardioidaceae</taxon>
        <taxon>Propionicimonas</taxon>
    </lineage>
</organism>
<evidence type="ECO:0000259" key="1">
    <source>
        <dbReference type="PROSITE" id="PS00028"/>
    </source>
</evidence>
<reference evidence="2 3" key="1">
    <citation type="submission" date="2017-10" db="EMBL/GenBank/DDBJ databases">
        <title>Sequencing the genomes of 1000 actinobacteria strains.</title>
        <authorList>
            <person name="Klenk H.-P."/>
        </authorList>
    </citation>
    <scope>NUCLEOTIDE SEQUENCE [LARGE SCALE GENOMIC DNA]</scope>
    <source>
        <strain evidence="2 3">DSM 15597</strain>
    </source>
</reference>
<evidence type="ECO:0000313" key="3">
    <source>
        <dbReference type="Proteomes" id="UP000226079"/>
    </source>
</evidence>